<organism evidence="1 2">
    <name type="scientific">Bacillus songklensis</name>
    <dbReference type="NCBI Taxonomy" id="1069116"/>
    <lineage>
        <taxon>Bacteria</taxon>
        <taxon>Bacillati</taxon>
        <taxon>Bacillota</taxon>
        <taxon>Bacilli</taxon>
        <taxon>Bacillales</taxon>
        <taxon>Bacillaceae</taxon>
        <taxon>Bacillus</taxon>
    </lineage>
</organism>
<dbReference type="Proteomes" id="UP001595752">
    <property type="component" value="Unassembled WGS sequence"/>
</dbReference>
<accession>A0ABV8BAQ2</accession>
<evidence type="ECO:0000313" key="2">
    <source>
        <dbReference type="Proteomes" id="UP001595752"/>
    </source>
</evidence>
<dbReference type="RefSeq" id="WP_377918599.1">
    <property type="nucleotide sequence ID" value="NZ_JBHRZT010000072.1"/>
</dbReference>
<proteinExistence type="predicted"/>
<dbReference type="Gene3D" id="3.60.20.10">
    <property type="entry name" value="Glutamine Phosphoribosylpyrophosphate, subunit 1, domain 1"/>
    <property type="match status" value="1"/>
</dbReference>
<reference evidence="2" key="1">
    <citation type="journal article" date="2019" name="Int. J. Syst. Evol. Microbiol.">
        <title>The Global Catalogue of Microorganisms (GCM) 10K type strain sequencing project: providing services to taxonomists for standard genome sequencing and annotation.</title>
        <authorList>
            <consortium name="The Broad Institute Genomics Platform"/>
            <consortium name="The Broad Institute Genome Sequencing Center for Infectious Disease"/>
            <person name="Wu L."/>
            <person name="Ma J."/>
        </authorList>
    </citation>
    <scope>NUCLEOTIDE SEQUENCE [LARGE SCALE GENOMIC DNA]</scope>
    <source>
        <strain evidence="2">CCUG 61889</strain>
    </source>
</reference>
<evidence type="ECO:0000313" key="1">
    <source>
        <dbReference type="EMBL" id="MFC3886229.1"/>
    </source>
</evidence>
<keyword evidence="2" id="KW-1185">Reference proteome</keyword>
<dbReference type="SUPFAM" id="SSF56235">
    <property type="entry name" value="N-terminal nucleophile aminohydrolases (Ntn hydrolases)"/>
    <property type="match status" value="1"/>
</dbReference>
<comment type="caution">
    <text evidence="1">The sequence shown here is derived from an EMBL/GenBank/DDBJ whole genome shotgun (WGS) entry which is preliminary data.</text>
</comment>
<sequence>MTAIFAFQGNHFITMCGDGRVWDVSKNTLIHENYQKIHLLSLKNLELAVGTAGHVKVFEPCIQEMKDRLWGQNLPVYQILRIVDEITLKHIRLTIKKEQDGQNFALTFLERFFDYPFSSLYLNVQYLIGGKAEGETFLYRYDYRNTERTVEEIPTGAASYIGTNRETMKPTLPGLSQKLHACHSPACCEEILLQSIQQLGKAEKTIGGTIKTMTIV</sequence>
<gene>
    <name evidence="1" type="ORF">ACFOU2_23170</name>
</gene>
<dbReference type="EMBL" id="JBHRZT010000072">
    <property type="protein sequence ID" value="MFC3886229.1"/>
    <property type="molecule type" value="Genomic_DNA"/>
</dbReference>
<dbReference type="InterPro" id="IPR029055">
    <property type="entry name" value="Ntn_hydrolases_N"/>
</dbReference>
<protein>
    <submittedName>
        <fullName evidence="1">Uncharacterized protein</fullName>
    </submittedName>
</protein>
<name>A0ABV8BAQ2_9BACI</name>